<name>A0ABP6XTQ0_9FLAO</name>
<reference evidence="3" key="1">
    <citation type="journal article" date="2019" name="Int. J. Syst. Evol. Microbiol.">
        <title>The Global Catalogue of Microorganisms (GCM) 10K type strain sequencing project: providing services to taxonomists for standard genome sequencing and annotation.</title>
        <authorList>
            <consortium name="The Broad Institute Genomics Platform"/>
            <consortium name="The Broad Institute Genome Sequencing Center for Infectious Disease"/>
            <person name="Wu L."/>
            <person name="Ma J."/>
        </authorList>
    </citation>
    <scope>NUCLEOTIDE SEQUENCE [LARGE SCALE GENOMIC DNA]</scope>
    <source>
        <strain evidence="3">JCM 17111</strain>
    </source>
</reference>
<accession>A0ABP6XTQ0</accession>
<dbReference type="InterPro" id="IPR016181">
    <property type="entry name" value="Acyl_CoA_acyltransferase"/>
</dbReference>
<sequence length="279" mass="32500">MEYHSDRFEDYSLLVYKKEKLVALLPANKEGNTVYSHQGLTYGGLILPYALSAINVFSIFDAIVSFLKVNHIEEIHIKQIPEIYCKSATNEIAYVLGQSANLYRRDMVLAIDYAKPLNIHKTKLKHYKKAENLNLTIKEETKFDSFWSQVLEPRLLTKHNAKPVHSINEIQLLYSRFPDKIKQFNIYYEDRILAGLTVFETATVVKSQYGATTKEGERFRALDYLFLHLIKEYKLVGKKFFSMGTVVEDNELKFNQGLLKQKEELGCDIYTQDFFRLKL</sequence>
<dbReference type="Gene3D" id="3.40.630.30">
    <property type="match status" value="1"/>
</dbReference>
<keyword evidence="1" id="KW-0812">Transmembrane</keyword>
<protein>
    <recommendedName>
        <fullName evidence="4">FemAB family protein</fullName>
    </recommendedName>
</protein>
<keyword evidence="1" id="KW-1133">Transmembrane helix</keyword>
<gene>
    <name evidence="2" type="ORF">GCM10022395_19420</name>
</gene>
<evidence type="ECO:0008006" key="4">
    <source>
        <dbReference type="Google" id="ProtNLM"/>
    </source>
</evidence>
<feature type="transmembrane region" description="Helical" evidence="1">
    <location>
        <begin position="46"/>
        <end position="67"/>
    </location>
</feature>
<keyword evidence="3" id="KW-1185">Reference proteome</keyword>
<dbReference type="SUPFAM" id="SSF55729">
    <property type="entry name" value="Acyl-CoA N-acyltransferases (Nat)"/>
    <property type="match status" value="1"/>
</dbReference>
<dbReference type="EMBL" id="BAABCY010000053">
    <property type="protein sequence ID" value="GAA3569899.1"/>
    <property type="molecule type" value="Genomic_DNA"/>
</dbReference>
<evidence type="ECO:0000313" key="2">
    <source>
        <dbReference type="EMBL" id="GAA3569899.1"/>
    </source>
</evidence>
<comment type="caution">
    <text evidence="2">The sequence shown here is derived from an EMBL/GenBank/DDBJ whole genome shotgun (WGS) entry which is preliminary data.</text>
</comment>
<proteinExistence type="predicted"/>
<evidence type="ECO:0000256" key="1">
    <source>
        <dbReference type="SAM" id="Phobius"/>
    </source>
</evidence>
<organism evidence="2 3">
    <name type="scientific">Snuella lapsa</name>
    <dbReference type="NCBI Taxonomy" id="870481"/>
    <lineage>
        <taxon>Bacteria</taxon>
        <taxon>Pseudomonadati</taxon>
        <taxon>Bacteroidota</taxon>
        <taxon>Flavobacteriia</taxon>
        <taxon>Flavobacteriales</taxon>
        <taxon>Flavobacteriaceae</taxon>
        <taxon>Snuella</taxon>
    </lineage>
</organism>
<dbReference type="Proteomes" id="UP001500954">
    <property type="component" value="Unassembled WGS sequence"/>
</dbReference>
<evidence type="ECO:0000313" key="3">
    <source>
        <dbReference type="Proteomes" id="UP001500954"/>
    </source>
</evidence>
<keyword evidence="1" id="KW-0472">Membrane</keyword>